<dbReference type="GO" id="GO:0070403">
    <property type="term" value="F:NAD+ binding"/>
    <property type="evidence" value="ECO:0007669"/>
    <property type="project" value="InterPro"/>
</dbReference>
<organism evidence="7 8">
    <name type="scientific">Rubrobacter xylanophilus</name>
    <dbReference type="NCBI Taxonomy" id="49319"/>
    <lineage>
        <taxon>Bacteria</taxon>
        <taxon>Bacillati</taxon>
        <taxon>Actinomycetota</taxon>
        <taxon>Rubrobacteria</taxon>
        <taxon>Rubrobacterales</taxon>
        <taxon>Rubrobacteraceae</taxon>
        <taxon>Rubrobacter</taxon>
    </lineage>
</organism>
<dbReference type="PIRSF" id="PIRSF000105">
    <property type="entry name" value="HCDH"/>
    <property type="match status" value="1"/>
</dbReference>
<dbReference type="OrthoDB" id="3216872at2"/>
<dbReference type="InterPro" id="IPR022694">
    <property type="entry name" value="3-OHacyl-CoA_DH"/>
</dbReference>
<dbReference type="PANTHER" id="PTHR48075">
    <property type="entry name" value="3-HYDROXYACYL-COA DEHYDROGENASE FAMILY PROTEIN"/>
    <property type="match status" value="1"/>
</dbReference>
<dbReference type="PANTHER" id="PTHR48075:SF5">
    <property type="entry name" value="3-HYDROXYBUTYRYL-COA DEHYDROGENASE"/>
    <property type="match status" value="1"/>
</dbReference>
<evidence type="ECO:0000313" key="7">
    <source>
        <dbReference type="EMBL" id="BBL79692.1"/>
    </source>
</evidence>
<dbReference type="FunFam" id="3.40.50.720:FF:000009">
    <property type="entry name" value="Fatty oxidation complex, alpha subunit"/>
    <property type="match status" value="1"/>
</dbReference>
<sequence>MPGTVGVLGTGTMGAGIAQVAAQAGYRVLACDVSEEALKRARRYVQKGLESFARKGVIPEEDAEAALGRIRWTTAVEELSESGAVIEAIVERVGPKKEAFAALDALLPPEALLLTNTSSISITELASATKRPERVCGTHFFTPPPLREAVEVVRGEETSDETVERVRRLLSSFGKLSVVVEKDVPGFVANRLLMPMLLEAARLLEEGVAGKEEIDRLATRGLGFPVGPFQLADLIGLDVTLDVISYVHAELGEPYYAPPRLLKNMVRSGRLGRKSGEGFYRYGGERWGA</sequence>
<gene>
    <name evidence="7" type="ORF">RxyAA322_15460</name>
</gene>
<comment type="similarity">
    <text evidence="2">Belongs to the 3-hydroxyacyl-CoA dehydrogenase family.</text>
</comment>
<dbReference type="InterPro" id="IPR036291">
    <property type="entry name" value="NAD(P)-bd_dom_sf"/>
</dbReference>
<evidence type="ECO:0000256" key="2">
    <source>
        <dbReference type="ARBA" id="ARBA00009463"/>
    </source>
</evidence>
<dbReference type="InterPro" id="IPR006180">
    <property type="entry name" value="3-OHacyl-CoA_DH_CS"/>
</dbReference>
<dbReference type="Proteomes" id="UP000318065">
    <property type="component" value="Chromosome"/>
</dbReference>
<evidence type="ECO:0000259" key="6">
    <source>
        <dbReference type="Pfam" id="PF02737"/>
    </source>
</evidence>
<comment type="pathway">
    <text evidence="1">Lipid metabolism; butanoate metabolism.</text>
</comment>
<name>A0A510HI77_9ACTN</name>
<dbReference type="InterPro" id="IPR013328">
    <property type="entry name" value="6PGD_dom2"/>
</dbReference>
<feature type="domain" description="3-hydroxyacyl-CoA dehydrogenase C-terminal" evidence="5">
    <location>
        <begin position="186"/>
        <end position="282"/>
    </location>
</feature>
<dbReference type="SUPFAM" id="SSF51735">
    <property type="entry name" value="NAD(P)-binding Rossmann-fold domains"/>
    <property type="match status" value="1"/>
</dbReference>
<dbReference type="Gene3D" id="3.40.50.720">
    <property type="entry name" value="NAD(P)-binding Rossmann-like Domain"/>
    <property type="match status" value="1"/>
</dbReference>
<proteinExistence type="inferred from homology"/>
<evidence type="ECO:0000259" key="5">
    <source>
        <dbReference type="Pfam" id="PF00725"/>
    </source>
</evidence>
<dbReference type="RefSeq" id="WP_143527709.1">
    <property type="nucleotide sequence ID" value="NZ_AP019791.1"/>
</dbReference>
<dbReference type="Pfam" id="PF00725">
    <property type="entry name" value="3HCDH"/>
    <property type="match status" value="1"/>
</dbReference>
<keyword evidence="3" id="KW-0560">Oxidoreductase</keyword>
<dbReference type="AlphaFoldDB" id="A0A510HI77"/>
<feature type="domain" description="3-hydroxyacyl-CoA dehydrogenase NAD binding" evidence="6">
    <location>
        <begin position="4"/>
        <end position="183"/>
    </location>
</feature>
<dbReference type="SUPFAM" id="SSF48179">
    <property type="entry name" value="6-phosphogluconate dehydrogenase C-terminal domain-like"/>
    <property type="match status" value="1"/>
</dbReference>
<dbReference type="Gene3D" id="1.10.1040.10">
    <property type="entry name" value="N-(1-d-carboxylethyl)-l-norvaline Dehydrogenase, domain 2"/>
    <property type="match status" value="1"/>
</dbReference>
<evidence type="ECO:0000256" key="3">
    <source>
        <dbReference type="ARBA" id="ARBA00023002"/>
    </source>
</evidence>
<keyword evidence="8" id="KW-1185">Reference proteome</keyword>
<protein>
    <submittedName>
        <fullName evidence="7">3-hydroxybutyryl-CoA dehydrogenase</fullName>
    </submittedName>
</protein>
<evidence type="ECO:0000256" key="1">
    <source>
        <dbReference type="ARBA" id="ARBA00005086"/>
    </source>
</evidence>
<dbReference type="InterPro" id="IPR006176">
    <property type="entry name" value="3-OHacyl-CoA_DH_NAD-bd"/>
</dbReference>
<feature type="site" description="Important for catalytic activity" evidence="4">
    <location>
        <position position="139"/>
    </location>
</feature>
<dbReference type="InterPro" id="IPR008927">
    <property type="entry name" value="6-PGluconate_DH-like_C_sf"/>
</dbReference>
<evidence type="ECO:0000313" key="8">
    <source>
        <dbReference type="Proteomes" id="UP000318065"/>
    </source>
</evidence>
<dbReference type="GO" id="GO:0016616">
    <property type="term" value="F:oxidoreductase activity, acting on the CH-OH group of donors, NAD or NADP as acceptor"/>
    <property type="evidence" value="ECO:0007669"/>
    <property type="project" value="InterPro"/>
</dbReference>
<dbReference type="PROSITE" id="PS00067">
    <property type="entry name" value="3HCDH"/>
    <property type="match status" value="1"/>
</dbReference>
<dbReference type="InterPro" id="IPR006108">
    <property type="entry name" value="3HC_DH_C"/>
</dbReference>
<dbReference type="Pfam" id="PF02737">
    <property type="entry name" value="3HCDH_N"/>
    <property type="match status" value="1"/>
</dbReference>
<reference evidence="7" key="1">
    <citation type="journal article" date="2019" name="Microbiol. Resour. Announc.">
        <title>Complete Genome Sequence of Rubrobacter xylanophilus Strain AA3-22, Isolated from Arima Onsen in Japan.</title>
        <authorList>
            <person name="Tomariguchi N."/>
            <person name="Miyazaki K."/>
        </authorList>
    </citation>
    <scope>NUCLEOTIDE SEQUENCE [LARGE SCALE GENOMIC DNA]</scope>
    <source>
        <strain evidence="7">AA3-22</strain>
    </source>
</reference>
<evidence type="ECO:0000256" key="4">
    <source>
        <dbReference type="PIRSR" id="PIRSR000105-1"/>
    </source>
</evidence>
<accession>A0A510HI77</accession>
<dbReference type="GO" id="GO:0006631">
    <property type="term" value="P:fatty acid metabolic process"/>
    <property type="evidence" value="ECO:0007669"/>
    <property type="project" value="InterPro"/>
</dbReference>
<dbReference type="EMBL" id="AP019791">
    <property type="protein sequence ID" value="BBL79692.1"/>
    <property type="molecule type" value="Genomic_DNA"/>
</dbReference>